<dbReference type="Proteomes" id="UP000814128">
    <property type="component" value="Unassembled WGS sequence"/>
</dbReference>
<comment type="caution">
    <text evidence="1">The sequence shown here is derived from an EMBL/GenBank/DDBJ whole genome shotgun (WGS) entry which is preliminary data.</text>
</comment>
<keyword evidence="2" id="KW-1185">Reference proteome</keyword>
<name>A0ACB8QEU6_9AGAM</name>
<sequence>MTVPRAVPPPDRVEFDLPVDAEAVVTFSPLRSRSYTPAAFGQGAEGNISGSAEADERAPLLGTKKERKPFYRPRPLWIVPFALLSSIARGMTLAPRVQVYTQLSCNALHRNYNHTNNHLESILFPASTDSIVRSYSPLTHVVDYSMPLPILFPDLPTAPQKSVRPIIKDPSKACVGDPAVQAGAARLQTAVMVTMGILSALTTSFWGHWSEKNGRTKVLAGSSLGLFVIDLAFLLAIQPSTSTFHIAKHVSPHLLILTAPVIEGLLGGWTTLTAATSAYISDCTSDGSRASVFSRFAGISYMGLALGPVVGATIMRYTAAHPSVVKVLAKGVEGPTDGVPSLGPVFTIAIICTVINFFLSVFLFPESVHKARLRAAAKLSAAEDRGEAHEALPPKQVGFAKRLFGPLAVFAPSKTLASASGRVGRDWSLTWLALGLLCVLLSAGIFQIKYLFAEHVYGWDSEQLSYYVTYAGGLRAMNMLFLMPFIITHFKPKASGPVSTPADAFALSSRVMAFDLRVARTAVFLDILSHGLVLLPITNGPITFCAFTGLSSIAAAVVPTAQSVALSLFNRNPRNVETGVGALFGAMSAIQAIGQMIIGPLLFGMVYSASVATFPKAIFALACGLVTASFCFLLLIRSAPIARKTAERKGKDKVRPPTQLGKSVRERGRSRAVKHVGDRETPEDVIEPSSSGSGASLSVGSPALASTSAAIGPKVSAA</sequence>
<evidence type="ECO:0000313" key="2">
    <source>
        <dbReference type="Proteomes" id="UP000814128"/>
    </source>
</evidence>
<dbReference type="EMBL" id="MU273638">
    <property type="protein sequence ID" value="KAI0030125.1"/>
    <property type="molecule type" value="Genomic_DNA"/>
</dbReference>
<protein>
    <submittedName>
        <fullName evidence="1">Major facilitator superfamily domain-containing protein</fullName>
    </submittedName>
</protein>
<reference evidence="1" key="1">
    <citation type="submission" date="2021-02" db="EMBL/GenBank/DDBJ databases">
        <authorList>
            <consortium name="DOE Joint Genome Institute"/>
            <person name="Ahrendt S."/>
            <person name="Looney B.P."/>
            <person name="Miyauchi S."/>
            <person name="Morin E."/>
            <person name="Drula E."/>
            <person name="Courty P.E."/>
            <person name="Chicoki N."/>
            <person name="Fauchery L."/>
            <person name="Kohler A."/>
            <person name="Kuo A."/>
            <person name="Labutti K."/>
            <person name="Pangilinan J."/>
            <person name="Lipzen A."/>
            <person name="Riley R."/>
            <person name="Andreopoulos W."/>
            <person name="He G."/>
            <person name="Johnson J."/>
            <person name="Barry K.W."/>
            <person name="Grigoriev I.V."/>
            <person name="Nagy L."/>
            <person name="Hibbett D."/>
            <person name="Henrissat B."/>
            <person name="Matheny P.B."/>
            <person name="Labbe J."/>
            <person name="Martin F."/>
        </authorList>
    </citation>
    <scope>NUCLEOTIDE SEQUENCE</scope>
    <source>
        <strain evidence="1">EC-137</strain>
    </source>
</reference>
<reference evidence="1" key="2">
    <citation type="journal article" date="2022" name="New Phytol.">
        <title>Evolutionary transition to the ectomycorrhizal habit in the genomes of a hyperdiverse lineage of mushroom-forming fungi.</title>
        <authorList>
            <person name="Looney B."/>
            <person name="Miyauchi S."/>
            <person name="Morin E."/>
            <person name="Drula E."/>
            <person name="Courty P.E."/>
            <person name="Kohler A."/>
            <person name="Kuo A."/>
            <person name="LaButti K."/>
            <person name="Pangilinan J."/>
            <person name="Lipzen A."/>
            <person name="Riley R."/>
            <person name="Andreopoulos W."/>
            <person name="He G."/>
            <person name="Johnson J."/>
            <person name="Nolan M."/>
            <person name="Tritt A."/>
            <person name="Barry K.W."/>
            <person name="Grigoriev I.V."/>
            <person name="Nagy L.G."/>
            <person name="Hibbett D."/>
            <person name="Henrissat B."/>
            <person name="Matheny P.B."/>
            <person name="Labbe J."/>
            <person name="Martin F.M."/>
        </authorList>
    </citation>
    <scope>NUCLEOTIDE SEQUENCE</scope>
    <source>
        <strain evidence="1">EC-137</strain>
    </source>
</reference>
<gene>
    <name evidence="1" type="ORF">K488DRAFT_54879</name>
</gene>
<proteinExistence type="predicted"/>
<organism evidence="1 2">
    <name type="scientific">Vararia minispora EC-137</name>
    <dbReference type="NCBI Taxonomy" id="1314806"/>
    <lineage>
        <taxon>Eukaryota</taxon>
        <taxon>Fungi</taxon>
        <taxon>Dikarya</taxon>
        <taxon>Basidiomycota</taxon>
        <taxon>Agaricomycotina</taxon>
        <taxon>Agaricomycetes</taxon>
        <taxon>Russulales</taxon>
        <taxon>Lachnocladiaceae</taxon>
        <taxon>Vararia</taxon>
    </lineage>
</organism>
<evidence type="ECO:0000313" key="1">
    <source>
        <dbReference type="EMBL" id="KAI0030125.1"/>
    </source>
</evidence>
<accession>A0ACB8QEU6</accession>